<dbReference type="Pfam" id="PF03091">
    <property type="entry name" value="CutA1"/>
    <property type="match status" value="1"/>
</dbReference>
<gene>
    <name evidence="2" type="ORF">NDI38_23680</name>
</gene>
<dbReference type="EMBL" id="JAMPLM010000034">
    <property type="protein sequence ID" value="MEP1061435.1"/>
    <property type="molecule type" value="Genomic_DNA"/>
</dbReference>
<organism evidence="2 3">
    <name type="scientific">Stenomitos frigidus AS-A4</name>
    <dbReference type="NCBI Taxonomy" id="2933935"/>
    <lineage>
        <taxon>Bacteria</taxon>
        <taxon>Bacillati</taxon>
        <taxon>Cyanobacteriota</taxon>
        <taxon>Cyanophyceae</taxon>
        <taxon>Leptolyngbyales</taxon>
        <taxon>Leptolyngbyaceae</taxon>
        <taxon>Stenomitos</taxon>
    </lineage>
</organism>
<protein>
    <submittedName>
        <fullName evidence="2">Divalent-cation tolerance protein CutA</fullName>
    </submittedName>
</protein>
<sequence>MQLIAVYTTVATQEEARRIAKALVERKLAACAQITAIESFYAWNGAVQHEPEWRVLFKTTAAQYATVETAVRDLHTYELPAIHAVAIEHIFAPYAAWIEEGSSGE</sequence>
<comment type="similarity">
    <text evidence="1">Belongs to the CutA family.</text>
</comment>
<dbReference type="InterPro" id="IPR004323">
    <property type="entry name" value="Ion_tolerance_CutA"/>
</dbReference>
<dbReference type="SUPFAM" id="SSF54913">
    <property type="entry name" value="GlnB-like"/>
    <property type="match status" value="1"/>
</dbReference>
<reference evidence="2 3" key="1">
    <citation type="submission" date="2022-04" db="EMBL/GenBank/DDBJ databases">
        <title>Positive selection, recombination, and allopatry shape intraspecific diversity of widespread and dominant cyanobacteria.</title>
        <authorList>
            <person name="Wei J."/>
            <person name="Shu W."/>
            <person name="Hu C."/>
        </authorList>
    </citation>
    <scope>NUCLEOTIDE SEQUENCE [LARGE SCALE GENOMIC DNA]</scope>
    <source>
        <strain evidence="2 3">AS-A4</strain>
    </source>
</reference>
<accession>A0ABV0KQE2</accession>
<dbReference type="PANTHER" id="PTHR23419">
    <property type="entry name" value="DIVALENT CATION TOLERANCE CUTA-RELATED"/>
    <property type="match status" value="1"/>
</dbReference>
<proteinExistence type="inferred from homology"/>
<dbReference type="RefSeq" id="WP_190449219.1">
    <property type="nucleotide sequence ID" value="NZ_JAMPLM010000034.1"/>
</dbReference>
<name>A0ABV0KQE2_9CYAN</name>
<dbReference type="Gene3D" id="3.30.70.120">
    <property type="match status" value="1"/>
</dbReference>
<dbReference type="InterPro" id="IPR015867">
    <property type="entry name" value="N-reg_PII/ATP_PRibTrfase_C"/>
</dbReference>
<dbReference type="Proteomes" id="UP001476950">
    <property type="component" value="Unassembled WGS sequence"/>
</dbReference>
<evidence type="ECO:0000313" key="3">
    <source>
        <dbReference type="Proteomes" id="UP001476950"/>
    </source>
</evidence>
<evidence type="ECO:0000313" key="2">
    <source>
        <dbReference type="EMBL" id="MEP1061435.1"/>
    </source>
</evidence>
<dbReference type="PANTHER" id="PTHR23419:SF8">
    <property type="entry name" value="FI09726P"/>
    <property type="match status" value="1"/>
</dbReference>
<comment type="caution">
    <text evidence="2">The sequence shown here is derived from an EMBL/GenBank/DDBJ whole genome shotgun (WGS) entry which is preliminary data.</text>
</comment>
<dbReference type="InterPro" id="IPR011322">
    <property type="entry name" value="N-reg_PII-like_a/b"/>
</dbReference>
<keyword evidence="3" id="KW-1185">Reference proteome</keyword>
<evidence type="ECO:0000256" key="1">
    <source>
        <dbReference type="ARBA" id="ARBA00010169"/>
    </source>
</evidence>